<feature type="chain" id="PRO_5030101415" evidence="1">
    <location>
        <begin position="20"/>
        <end position="139"/>
    </location>
</feature>
<dbReference type="AlphaFoldDB" id="A0A4T0G1M4"/>
<evidence type="ECO:0000313" key="3">
    <source>
        <dbReference type="Proteomes" id="UP000306954"/>
    </source>
</evidence>
<organism evidence="2 3">
    <name type="scientific">Wallemia ichthyophaga</name>
    <dbReference type="NCBI Taxonomy" id="245174"/>
    <lineage>
        <taxon>Eukaryota</taxon>
        <taxon>Fungi</taxon>
        <taxon>Dikarya</taxon>
        <taxon>Basidiomycota</taxon>
        <taxon>Wallemiomycotina</taxon>
        <taxon>Wallemiomycetes</taxon>
        <taxon>Wallemiales</taxon>
        <taxon>Wallemiaceae</taxon>
        <taxon>Wallemia</taxon>
    </lineage>
</organism>
<dbReference type="EMBL" id="SPOF01000036">
    <property type="protein sequence ID" value="TIB09850.1"/>
    <property type="molecule type" value="Genomic_DNA"/>
</dbReference>
<accession>A0A4T0G1M4</accession>
<evidence type="ECO:0000313" key="2">
    <source>
        <dbReference type="EMBL" id="TIB09850.1"/>
    </source>
</evidence>
<gene>
    <name evidence="2" type="ORF">E3P90_03100</name>
</gene>
<feature type="signal peptide" evidence="1">
    <location>
        <begin position="1"/>
        <end position="19"/>
    </location>
</feature>
<protein>
    <submittedName>
        <fullName evidence="2">Uncharacterized protein</fullName>
    </submittedName>
</protein>
<proteinExistence type="predicted"/>
<name>A0A4T0G1M4_WALIC</name>
<keyword evidence="1" id="KW-0732">Signal</keyword>
<evidence type="ECO:0000256" key="1">
    <source>
        <dbReference type="SAM" id="SignalP"/>
    </source>
</evidence>
<reference evidence="2 3" key="1">
    <citation type="submission" date="2019-03" db="EMBL/GenBank/DDBJ databases">
        <title>Sequencing 23 genomes of Wallemia ichthyophaga.</title>
        <authorList>
            <person name="Gostincar C."/>
        </authorList>
    </citation>
    <scope>NUCLEOTIDE SEQUENCE [LARGE SCALE GENOMIC DNA]</scope>
    <source>
        <strain evidence="2 3">EXF-8621</strain>
    </source>
</reference>
<sequence length="139" mass="14982">MKLSIALIAIIVASTSAPALVNGPTVLPKTPLPFLARQKGRKAISRSPDMVLLACLYNGRSVDDNEWATSATSTSSAGSGICDNSDAYLLERRRGQFDVSSFKRSGRNVEWNYGNTKDSAASAGESDQSEVELLRRNIM</sequence>
<comment type="caution">
    <text evidence="2">The sequence shown here is derived from an EMBL/GenBank/DDBJ whole genome shotgun (WGS) entry which is preliminary data.</text>
</comment>
<dbReference type="Proteomes" id="UP000306954">
    <property type="component" value="Unassembled WGS sequence"/>
</dbReference>